<dbReference type="GO" id="GO:0000160">
    <property type="term" value="P:phosphorelay signal transduction system"/>
    <property type="evidence" value="ECO:0007669"/>
    <property type="project" value="UniProtKB-KW"/>
</dbReference>
<feature type="domain" description="Histidine kinase/HSP90-like ATPase" evidence="6">
    <location>
        <begin position="11"/>
        <end position="69"/>
    </location>
</feature>
<keyword evidence="4" id="KW-0418">Kinase</keyword>
<evidence type="ECO:0000256" key="2">
    <source>
        <dbReference type="ARBA" id="ARBA00012438"/>
    </source>
</evidence>
<dbReference type="InterPro" id="IPR004358">
    <property type="entry name" value="Sig_transdc_His_kin-like_C"/>
</dbReference>
<reference evidence="7 8" key="1">
    <citation type="submission" date="2015-09" db="EMBL/GenBank/DDBJ databases">
        <title>Draft genome sequence of Kouleothrix aurantiaca JCM 19913.</title>
        <authorList>
            <person name="Hemp J."/>
        </authorList>
    </citation>
    <scope>NUCLEOTIDE SEQUENCE [LARGE SCALE GENOMIC DNA]</scope>
    <source>
        <strain evidence="7 8">COM-B</strain>
    </source>
</reference>
<evidence type="ECO:0000313" key="8">
    <source>
        <dbReference type="Proteomes" id="UP000050509"/>
    </source>
</evidence>
<comment type="caution">
    <text evidence="7">The sequence shown here is derived from an EMBL/GenBank/DDBJ whole genome shotgun (WGS) entry which is preliminary data.</text>
</comment>
<keyword evidence="8" id="KW-1185">Reference proteome</keyword>
<gene>
    <name evidence="7" type="ORF">SE17_35630</name>
</gene>
<dbReference type="SUPFAM" id="SSF55874">
    <property type="entry name" value="ATPase domain of HSP90 chaperone/DNA topoisomerase II/histidine kinase"/>
    <property type="match status" value="1"/>
</dbReference>
<feature type="non-terminal residue" evidence="7">
    <location>
        <position position="1"/>
    </location>
</feature>
<dbReference type="InterPro" id="IPR050482">
    <property type="entry name" value="Sensor_HK_TwoCompSys"/>
</dbReference>
<dbReference type="AlphaFoldDB" id="A0A0P9EX62"/>
<dbReference type="EMBL" id="LJCR01002325">
    <property type="protein sequence ID" value="KPV48891.1"/>
    <property type="molecule type" value="Genomic_DNA"/>
</dbReference>
<organism evidence="7 8">
    <name type="scientific">Kouleothrix aurantiaca</name>
    <dbReference type="NCBI Taxonomy" id="186479"/>
    <lineage>
        <taxon>Bacteria</taxon>
        <taxon>Bacillati</taxon>
        <taxon>Chloroflexota</taxon>
        <taxon>Chloroflexia</taxon>
        <taxon>Chloroflexales</taxon>
        <taxon>Roseiflexineae</taxon>
        <taxon>Roseiflexaceae</taxon>
        <taxon>Kouleothrix</taxon>
    </lineage>
</organism>
<sequence length="71" mass="7415">QVQLSLAGTEGHRALCIEVSDDGVGLPDEMRAGVGLASIRERATELGGTWTIERGATGGTRLAAWLPLPTE</sequence>
<evidence type="ECO:0000256" key="4">
    <source>
        <dbReference type="ARBA" id="ARBA00022777"/>
    </source>
</evidence>
<comment type="catalytic activity">
    <reaction evidence="1">
        <text>ATP + protein L-histidine = ADP + protein N-phospho-L-histidine.</text>
        <dbReference type="EC" id="2.7.13.3"/>
    </reaction>
</comment>
<dbReference type="Pfam" id="PF02518">
    <property type="entry name" value="HATPase_c"/>
    <property type="match status" value="1"/>
</dbReference>
<evidence type="ECO:0000259" key="6">
    <source>
        <dbReference type="Pfam" id="PF02518"/>
    </source>
</evidence>
<evidence type="ECO:0000256" key="1">
    <source>
        <dbReference type="ARBA" id="ARBA00000085"/>
    </source>
</evidence>
<evidence type="ECO:0000256" key="3">
    <source>
        <dbReference type="ARBA" id="ARBA00022679"/>
    </source>
</evidence>
<evidence type="ECO:0000313" key="7">
    <source>
        <dbReference type="EMBL" id="KPV48891.1"/>
    </source>
</evidence>
<dbReference type="PRINTS" id="PR00344">
    <property type="entry name" value="BCTRLSENSOR"/>
</dbReference>
<dbReference type="Gene3D" id="3.30.565.10">
    <property type="entry name" value="Histidine kinase-like ATPase, C-terminal domain"/>
    <property type="match status" value="1"/>
</dbReference>
<accession>A0A0P9EX62</accession>
<dbReference type="EC" id="2.7.13.3" evidence="2"/>
<keyword evidence="3" id="KW-0808">Transferase</keyword>
<evidence type="ECO:0000256" key="5">
    <source>
        <dbReference type="ARBA" id="ARBA00023012"/>
    </source>
</evidence>
<proteinExistence type="predicted"/>
<dbReference type="Proteomes" id="UP000050509">
    <property type="component" value="Unassembled WGS sequence"/>
</dbReference>
<dbReference type="InterPro" id="IPR036890">
    <property type="entry name" value="HATPase_C_sf"/>
</dbReference>
<protein>
    <recommendedName>
        <fullName evidence="2">histidine kinase</fullName>
        <ecNumber evidence="2">2.7.13.3</ecNumber>
    </recommendedName>
</protein>
<dbReference type="InterPro" id="IPR003594">
    <property type="entry name" value="HATPase_dom"/>
</dbReference>
<dbReference type="PANTHER" id="PTHR24421">
    <property type="entry name" value="NITRATE/NITRITE SENSOR PROTEIN NARX-RELATED"/>
    <property type="match status" value="1"/>
</dbReference>
<dbReference type="GO" id="GO:0004673">
    <property type="term" value="F:protein histidine kinase activity"/>
    <property type="evidence" value="ECO:0007669"/>
    <property type="project" value="UniProtKB-EC"/>
</dbReference>
<name>A0A0P9EX62_9CHLR</name>
<keyword evidence="5" id="KW-0902">Two-component regulatory system</keyword>